<name>A0A0S7EUK3_9TELE</name>
<dbReference type="AlphaFoldDB" id="A0A0S7EUK3"/>
<proteinExistence type="predicted"/>
<dbReference type="Gene3D" id="3.30.420.10">
    <property type="entry name" value="Ribonuclease H-like superfamily/Ribonuclease H"/>
    <property type="match status" value="1"/>
</dbReference>
<evidence type="ECO:0000313" key="1">
    <source>
        <dbReference type="EMBL" id="JAO05386.1"/>
    </source>
</evidence>
<gene>
    <name evidence="1" type="primary">PPUP8975</name>
</gene>
<dbReference type="InterPro" id="IPR036397">
    <property type="entry name" value="RNaseH_sf"/>
</dbReference>
<dbReference type="GO" id="GO:0003676">
    <property type="term" value="F:nucleic acid binding"/>
    <property type="evidence" value="ECO:0007669"/>
    <property type="project" value="InterPro"/>
</dbReference>
<dbReference type="EMBL" id="GBYX01476291">
    <property type="protein sequence ID" value="JAO05386.1"/>
    <property type="molecule type" value="Transcribed_RNA"/>
</dbReference>
<sequence>MSNNYQKLCEFCWKPLSSQSLEGKCRSIEFKLIEVQSEVSTINEVRGAKTKTGVSPHIIFKSNISTVTEQEILKDFMLHLADKLHGDTDFISQHELAAAHTDKGTKRWLSYHSVTVMDKHTDLTRTL</sequence>
<protein>
    <submittedName>
        <fullName evidence="1">PPUP8975</fullName>
    </submittedName>
</protein>
<organism evidence="1">
    <name type="scientific">Poeciliopsis prolifica</name>
    <name type="common">blackstripe livebearer</name>
    <dbReference type="NCBI Taxonomy" id="188132"/>
    <lineage>
        <taxon>Eukaryota</taxon>
        <taxon>Metazoa</taxon>
        <taxon>Chordata</taxon>
        <taxon>Craniata</taxon>
        <taxon>Vertebrata</taxon>
        <taxon>Euteleostomi</taxon>
        <taxon>Actinopterygii</taxon>
        <taxon>Neopterygii</taxon>
        <taxon>Teleostei</taxon>
        <taxon>Neoteleostei</taxon>
        <taxon>Acanthomorphata</taxon>
        <taxon>Ovalentaria</taxon>
        <taxon>Atherinomorphae</taxon>
        <taxon>Cyprinodontiformes</taxon>
        <taxon>Poeciliidae</taxon>
        <taxon>Poeciliinae</taxon>
        <taxon>Poeciliopsis</taxon>
    </lineage>
</organism>
<accession>A0A0S7EUK3</accession>
<reference evidence="1" key="1">
    <citation type="submission" date="2014-12" db="EMBL/GenBank/DDBJ databases">
        <title>Parallel Evolution in Life History Adaptation Evident in the Tissue-Specific Poeciliopsis prolifica transcriptome.</title>
        <authorList>
            <person name="Jue N.K."/>
            <person name="Foley R.J."/>
            <person name="Obergfell C."/>
            <person name="Reznick D.N."/>
            <person name="O'Neill R.J."/>
            <person name="O'Neill M.J."/>
        </authorList>
    </citation>
    <scope>NUCLEOTIDE SEQUENCE</scope>
</reference>